<sequence>MLPRKSLTSGLEAEDTDLSCFHFQGRGFRCRPLSACPHTVTRYTMLHAFATGHGSKLNGATSGMAPRYVPAETPLEGVRVFVDGLQGDLRARGLQAADRIQKNKPATVGKLDAELNAVADELGDEAAVEVTPGPRQGIVCVTLRPEHGCHFAFRAGRGRQEPVLPGSKLSLKLDGTPAAASGPPPLRVSAEGAWNVDQDGLGGCLTVTPLFGNGAWRVLPSLEAGVGLGGLFGLIRPASQRSYLQVPCLQKVRIDPRSPDSAVFAITQLHPLC</sequence>
<name>A0A812VFT0_9DINO</name>
<proteinExistence type="predicted"/>
<comment type="caution">
    <text evidence="1">The sequence shown here is derived from an EMBL/GenBank/DDBJ whole genome shotgun (WGS) entry which is preliminary data.</text>
</comment>
<reference evidence="1" key="1">
    <citation type="submission" date="2021-02" db="EMBL/GenBank/DDBJ databases">
        <authorList>
            <person name="Dougan E. K."/>
            <person name="Rhodes N."/>
            <person name="Thang M."/>
            <person name="Chan C."/>
        </authorList>
    </citation>
    <scope>NUCLEOTIDE SEQUENCE</scope>
</reference>
<evidence type="ECO:0000313" key="1">
    <source>
        <dbReference type="EMBL" id="CAE7620126.1"/>
    </source>
</evidence>
<evidence type="ECO:0000313" key="2">
    <source>
        <dbReference type="Proteomes" id="UP000604046"/>
    </source>
</evidence>
<dbReference type="EMBL" id="CAJNDS010002854">
    <property type="protein sequence ID" value="CAE7620126.1"/>
    <property type="molecule type" value="Genomic_DNA"/>
</dbReference>
<protein>
    <submittedName>
        <fullName evidence="1">Uncharacterized protein</fullName>
    </submittedName>
</protein>
<dbReference type="AlphaFoldDB" id="A0A812VFT0"/>
<dbReference type="OrthoDB" id="442345at2759"/>
<accession>A0A812VFT0</accession>
<organism evidence="1 2">
    <name type="scientific">Symbiodinium natans</name>
    <dbReference type="NCBI Taxonomy" id="878477"/>
    <lineage>
        <taxon>Eukaryota</taxon>
        <taxon>Sar</taxon>
        <taxon>Alveolata</taxon>
        <taxon>Dinophyceae</taxon>
        <taxon>Suessiales</taxon>
        <taxon>Symbiodiniaceae</taxon>
        <taxon>Symbiodinium</taxon>
    </lineage>
</organism>
<keyword evidence="2" id="KW-1185">Reference proteome</keyword>
<gene>
    <name evidence="1" type="ORF">SNAT2548_LOCUS35244</name>
</gene>
<dbReference type="Proteomes" id="UP000604046">
    <property type="component" value="Unassembled WGS sequence"/>
</dbReference>